<organism evidence="1 2">
    <name type="scientific">Burkholderia aenigmatica</name>
    <dbReference type="NCBI Taxonomy" id="2015348"/>
    <lineage>
        <taxon>Bacteria</taxon>
        <taxon>Pseudomonadati</taxon>
        <taxon>Pseudomonadota</taxon>
        <taxon>Betaproteobacteria</taxon>
        <taxon>Burkholderiales</taxon>
        <taxon>Burkholderiaceae</taxon>
        <taxon>Burkholderia</taxon>
        <taxon>Burkholderia cepacia complex</taxon>
    </lineage>
</organism>
<evidence type="ECO:0000313" key="1">
    <source>
        <dbReference type="EMBL" id="VWB88902.1"/>
    </source>
</evidence>
<evidence type="ECO:0000313" key="2">
    <source>
        <dbReference type="Proteomes" id="UP000494261"/>
    </source>
</evidence>
<accession>A0A6P2MSX8</accession>
<dbReference type="Proteomes" id="UP000494261">
    <property type="component" value="Unassembled WGS sequence"/>
</dbReference>
<reference evidence="1 2" key="1">
    <citation type="submission" date="2019-09" db="EMBL/GenBank/DDBJ databases">
        <authorList>
            <person name="Depoorter E."/>
        </authorList>
    </citation>
    <scope>NUCLEOTIDE SEQUENCE [LARGE SCALE GENOMIC DNA]</scope>
    <source>
        <strain evidence="1">LMG 13014</strain>
    </source>
</reference>
<dbReference type="AlphaFoldDB" id="A0A6P2MSX8"/>
<protein>
    <submittedName>
        <fullName evidence="1">Uncharacterized protein</fullName>
    </submittedName>
</protein>
<gene>
    <name evidence="1" type="ORF">BLA13014_04117</name>
</gene>
<proteinExistence type="predicted"/>
<dbReference type="EMBL" id="CABVQC010000028">
    <property type="protein sequence ID" value="VWB88902.1"/>
    <property type="molecule type" value="Genomic_DNA"/>
</dbReference>
<name>A0A6P2MSX8_9BURK</name>
<sequence>MDNINRLPGPVGFVNEEALKQMLSGESVQCKLSRMKSGCMVYPLFDAAAADDALLALEMVAAEDDAGNGRLTSGVRAVINEVLIKAGRKAAPEPVRHFRACGEGL</sequence>
<dbReference type="RefSeq" id="WP_175023837.1">
    <property type="nucleotide sequence ID" value="NZ_CABVQC010000028.1"/>
</dbReference>